<feature type="transmembrane region" description="Helical" evidence="1">
    <location>
        <begin position="47"/>
        <end position="67"/>
    </location>
</feature>
<protein>
    <submittedName>
        <fullName evidence="2">Uncharacterized protein</fullName>
    </submittedName>
</protein>
<sequence>MLPVLRWVCVAVAGVVLSGSALLLVAGHHTYDGPVLLQVSATHGLHVGDLFVVAGWAVAMTVLGLLARPRRPVSRAGRRGPWR</sequence>
<feature type="transmembrane region" description="Helical" evidence="1">
    <location>
        <begin position="7"/>
        <end position="27"/>
    </location>
</feature>
<keyword evidence="1" id="KW-0472">Membrane</keyword>
<reference evidence="3" key="1">
    <citation type="submission" date="2016-10" db="EMBL/GenBank/DDBJ databases">
        <authorList>
            <person name="Varghese N."/>
            <person name="Submissions S."/>
        </authorList>
    </citation>
    <scope>NUCLEOTIDE SEQUENCE [LARGE SCALE GENOMIC DNA]</scope>
    <source>
        <strain evidence="3">DSM 45421</strain>
    </source>
</reference>
<evidence type="ECO:0000313" key="3">
    <source>
        <dbReference type="Proteomes" id="UP000199416"/>
    </source>
</evidence>
<evidence type="ECO:0000256" key="1">
    <source>
        <dbReference type="SAM" id="Phobius"/>
    </source>
</evidence>
<accession>A0A1G6L4I2</accession>
<keyword evidence="3" id="KW-1185">Reference proteome</keyword>
<evidence type="ECO:0000313" key="2">
    <source>
        <dbReference type="EMBL" id="SDC38124.1"/>
    </source>
</evidence>
<dbReference type="AlphaFoldDB" id="A0A1G6L4I2"/>
<gene>
    <name evidence="2" type="ORF">SAMN05660690_1193</name>
</gene>
<proteinExistence type="predicted"/>
<organism evidence="2 3">
    <name type="scientific">Geodermatophilus telluris</name>
    <dbReference type="NCBI Taxonomy" id="1190417"/>
    <lineage>
        <taxon>Bacteria</taxon>
        <taxon>Bacillati</taxon>
        <taxon>Actinomycetota</taxon>
        <taxon>Actinomycetes</taxon>
        <taxon>Geodermatophilales</taxon>
        <taxon>Geodermatophilaceae</taxon>
        <taxon>Geodermatophilus</taxon>
    </lineage>
</organism>
<name>A0A1G6L4I2_9ACTN</name>
<keyword evidence="1" id="KW-0812">Transmembrane</keyword>
<dbReference type="Proteomes" id="UP000199416">
    <property type="component" value="Unassembled WGS sequence"/>
</dbReference>
<dbReference type="EMBL" id="FMZF01000002">
    <property type="protein sequence ID" value="SDC38124.1"/>
    <property type="molecule type" value="Genomic_DNA"/>
</dbReference>
<keyword evidence="1" id="KW-1133">Transmembrane helix</keyword>